<comment type="caution">
    <text evidence="1">The sequence shown here is derived from an EMBL/GenBank/DDBJ whole genome shotgun (WGS) entry which is preliminary data.</text>
</comment>
<dbReference type="EMBL" id="SSGD01000125">
    <property type="protein sequence ID" value="TXI52502.1"/>
    <property type="molecule type" value="Genomic_DNA"/>
</dbReference>
<dbReference type="RefSeq" id="WP_276762466.1">
    <property type="nucleotide sequence ID" value="NZ_SSGD01000125.1"/>
</dbReference>
<dbReference type="InterPro" id="IPR019710">
    <property type="entry name" value="DUF4226"/>
</dbReference>
<proteinExistence type="predicted"/>
<name>A0A5C7XST6_9MYCO</name>
<dbReference type="Proteomes" id="UP000321797">
    <property type="component" value="Unassembled WGS sequence"/>
</dbReference>
<gene>
    <name evidence="1" type="ORF">E6Q54_18170</name>
</gene>
<organism evidence="1 2">
    <name type="scientific">Mycolicibacter arupensis</name>
    <dbReference type="NCBI Taxonomy" id="342002"/>
    <lineage>
        <taxon>Bacteria</taxon>
        <taxon>Bacillati</taxon>
        <taxon>Actinomycetota</taxon>
        <taxon>Actinomycetes</taxon>
        <taxon>Mycobacteriales</taxon>
        <taxon>Mycobacteriaceae</taxon>
        <taxon>Mycolicibacter</taxon>
    </lineage>
</organism>
<dbReference type="Pfam" id="PF10774">
    <property type="entry name" value="DUF4226"/>
    <property type="match status" value="1"/>
</dbReference>
<sequence>MGFLDQWAQAFVAELDTLVDGIGPGSGFDPGAAWQVDGQVGSGPADGLDAWAGSGARQVADVQIGEARRGADTALTEGFRAAQAAAGVARDRLQRIRAEVGDGVLALKSVADTQAGREQMADLLDRKASEVREVVSQALESSSAAAATLGDAVQGYGRR</sequence>
<evidence type="ECO:0000313" key="2">
    <source>
        <dbReference type="Proteomes" id="UP000321797"/>
    </source>
</evidence>
<protein>
    <submittedName>
        <fullName evidence="1">DUF4226 domain-containing protein</fullName>
    </submittedName>
</protein>
<accession>A0A5C7XST6</accession>
<evidence type="ECO:0000313" key="1">
    <source>
        <dbReference type="EMBL" id="TXI52502.1"/>
    </source>
</evidence>
<reference evidence="1 2" key="1">
    <citation type="submission" date="2018-09" db="EMBL/GenBank/DDBJ databases">
        <title>Metagenome Assembled Genomes from an Advanced Water Purification Facility.</title>
        <authorList>
            <person name="Stamps B.W."/>
            <person name="Spear J.R."/>
        </authorList>
    </citation>
    <scope>NUCLEOTIDE SEQUENCE [LARGE SCALE GENOMIC DNA]</scope>
    <source>
        <strain evidence="1">Bin_29_2</strain>
    </source>
</reference>
<dbReference type="AlphaFoldDB" id="A0A5C7XST6"/>